<dbReference type="AlphaFoldDB" id="A0AA35V046"/>
<accession>A0AA35V046</accession>
<evidence type="ECO:0008006" key="3">
    <source>
        <dbReference type="Google" id="ProtNLM"/>
    </source>
</evidence>
<evidence type="ECO:0000313" key="1">
    <source>
        <dbReference type="EMBL" id="CAI8815060.1"/>
    </source>
</evidence>
<proteinExistence type="predicted"/>
<name>A0AA35V046_METCP</name>
<sequence length="291" mass="32561">MSRIFEFGGADWEASFSAKERADALNEIEQGKILYFPRLGFAIEEHEKTFLSPETVGRSKNVSFDAATGDLHGIGPAVADVEALRSMMARFAGRAAGLVARLLPEYSAALVQGRTSFRPVEAAGRASSWRKDDTRLHVDAFPSSPVQGRRLLRVFSNVNPEGRPRCWRLGEPFEPMARRFLPSIPAPFPGSAPLLQWLGLTKSRRSNYDHYMLQLHDRMKADMAYQAEVDQVSFDFPPSTTWLVFTDQASHAVMSGQYLLEQTFYVPVEALRDPATSPLRILERLTGRALV</sequence>
<protein>
    <recommendedName>
        <fullName evidence="3">3-deoxy-D-manno-oct-2-ulosonic acid (Kdo) hydroxylase</fullName>
    </recommendedName>
</protein>
<reference evidence="1" key="1">
    <citation type="submission" date="2023-03" db="EMBL/GenBank/DDBJ databases">
        <authorList>
            <person name="Pearce D."/>
        </authorList>
    </citation>
    <scope>NUCLEOTIDE SEQUENCE</scope>
    <source>
        <strain evidence="1">Mc</strain>
    </source>
</reference>
<dbReference type="Proteomes" id="UP001158598">
    <property type="component" value="Chromosome"/>
</dbReference>
<gene>
    <name evidence="1" type="ORF">MCNOR_1832</name>
</gene>
<dbReference type="InterPro" id="IPR021266">
    <property type="entry name" value="Kdo_hydroxlase"/>
</dbReference>
<dbReference type="RefSeq" id="WP_017364653.1">
    <property type="nucleotide sequence ID" value="NZ_OX458332.1"/>
</dbReference>
<organism evidence="1 2">
    <name type="scientific">Methylococcus capsulatus</name>
    <dbReference type="NCBI Taxonomy" id="414"/>
    <lineage>
        <taxon>Bacteria</taxon>
        <taxon>Pseudomonadati</taxon>
        <taxon>Pseudomonadota</taxon>
        <taxon>Gammaproteobacteria</taxon>
        <taxon>Methylococcales</taxon>
        <taxon>Methylococcaceae</taxon>
        <taxon>Methylococcus</taxon>
    </lineage>
</organism>
<evidence type="ECO:0000313" key="2">
    <source>
        <dbReference type="Proteomes" id="UP001158598"/>
    </source>
</evidence>
<dbReference type="Pfam" id="PF11004">
    <property type="entry name" value="Kdo_hydroxy"/>
    <property type="match status" value="1"/>
</dbReference>
<dbReference type="EMBL" id="OX458332">
    <property type="protein sequence ID" value="CAI8815060.1"/>
    <property type="molecule type" value="Genomic_DNA"/>
</dbReference>